<evidence type="ECO:0000256" key="9">
    <source>
        <dbReference type="PROSITE-ProRule" id="PRU00023"/>
    </source>
</evidence>
<organism evidence="11 12">
    <name type="scientific">Chytriomyces confervae</name>
    <dbReference type="NCBI Taxonomy" id="246404"/>
    <lineage>
        <taxon>Eukaryota</taxon>
        <taxon>Fungi</taxon>
        <taxon>Fungi incertae sedis</taxon>
        <taxon>Chytridiomycota</taxon>
        <taxon>Chytridiomycota incertae sedis</taxon>
        <taxon>Chytridiomycetes</taxon>
        <taxon>Chytridiales</taxon>
        <taxon>Chytriomycetaceae</taxon>
        <taxon>Chytriomyces</taxon>
    </lineage>
</organism>
<keyword evidence="9" id="KW-0040">ANK repeat</keyword>
<sequence length="790" mass="89855">MSLARNATMRSDSYLEPQLSGIVIPSTLNAMTPSGESQSGPVSPKTPSFLFVHNSSQILLSHDNGLWEAVENGNLEAIQRFSKLDLILEDGTNLGERGLVERGGDGESILHVSCLMGHKECIKWIASEFPLLLNDVFRKDRLKGQTALHLAVVKSLFGDVEIVQFLIASGAKVNVPLVTGKEFRNDYYEARKTTTTKGAFHVSRLVGNSVERESRKEFGKFYYGGSVLHFAASSGKNLILKHLIENEHDPADLEVTDQYGNNVLHILAYHGVFDVQVFLYIKDRNLEDIRLNKSSINLMKARNCDHLTPLQVGISRGHSRILDTIKGSFWNFGPETNYRVLIDELDPILEHSNRPILNERPSSGIELAVINQDKILITHPIMDVLLKWKWILYARRRFLERFLSSFAIVFILTVSIALQPSSLADRRTYNGTGSYVRAVFEMAGVVGVIILLAWEIRGFRLHRRHPNGMVRGLLEQIYNYCSINGAWEKVMKWNFAILVLFVPVLRFGISQAINSSDYDRVQETEDVMLGLAAILGWVHMLNFAKGFSSVGPLVVVFKRVLARDLVQWLWLYIALTAGFASAMYLQMKNVSDVFDWNNFFGSALWVLRFTLQQSVFDDFRRSEVPAFTQGLFIVYGFLVIVLLYNVLIAKLVETFELIANDAKRVWKVEFASLVLDIDAHLSDKEREDLMDYMGWQDSFDEGPRYFIFTERNFDQTTTDSSQAAASNNDRKVPVNIVVARDKVGRSYSFIPYSHQGYWNNFTDIRTKITDKDDSSEWLEDYGYSYISVQK</sequence>
<evidence type="ECO:0000256" key="1">
    <source>
        <dbReference type="ARBA" id="ARBA00004651"/>
    </source>
</evidence>
<evidence type="ECO:0000256" key="5">
    <source>
        <dbReference type="ARBA" id="ARBA00022737"/>
    </source>
</evidence>
<keyword evidence="2" id="KW-0813">Transport</keyword>
<feature type="transmembrane region" description="Helical" evidence="10">
    <location>
        <begin position="398"/>
        <end position="418"/>
    </location>
</feature>
<evidence type="ECO:0000256" key="3">
    <source>
        <dbReference type="ARBA" id="ARBA00022475"/>
    </source>
</evidence>
<evidence type="ECO:0000256" key="4">
    <source>
        <dbReference type="ARBA" id="ARBA00022568"/>
    </source>
</evidence>
<dbReference type="GO" id="GO:0005262">
    <property type="term" value="F:calcium channel activity"/>
    <property type="evidence" value="ECO:0007669"/>
    <property type="project" value="TreeGrafter"/>
</dbReference>
<dbReference type="PROSITE" id="PS50297">
    <property type="entry name" value="ANK_REP_REGION"/>
    <property type="match status" value="1"/>
</dbReference>
<feature type="transmembrane region" description="Helical" evidence="10">
    <location>
        <begin position="493"/>
        <end position="513"/>
    </location>
</feature>
<keyword evidence="7" id="KW-0406">Ion transport</keyword>
<keyword evidence="12" id="KW-1185">Reference proteome</keyword>
<dbReference type="Proteomes" id="UP000320333">
    <property type="component" value="Unassembled WGS sequence"/>
</dbReference>
<keyword evidence="3" id="KW-1003">Cell membrane</keyword>
<keyword evidence="10" id="KW-0472">Membrane</keyword>
<keyword evidence="5" id="KW-0677">Repeat</keyword>
<keyword evidence="10" id="KW-1133">Transmembrane helix</keyword>
<dbReference type="InterPro" id="IPR024862">
    <property type="entry name" value="TRPV"/>
</dbReference>
<evidence type="ECO:0000313" key="12">
    <source>
        <dbReference type="Proteomes" id="UP000320333"/>
    </source>
</evidence>
<name>A0A507EQF0_9FUNG</name>
<dbReference type="Gene3D" id="1.25.40.20">
    <property type="entry name" value="Ankyrin repeat-containing domain"/>
    <property type="match status" value="1"/>
</dbReference>
<dbReference type="PANTHER" id="PTHR10582:SF2">
    <property type="entry name" value="INACTIVE"/>
    <property type="match status" value="1"/>
</dbReference>
<protein>
    <submittedName>
        <fullName evidence="11">Uncharacterized protein</fullName>
    </submittedName>
</protein>
<comment type="caution">
    <text evidence="11">The sequence shown here is derived from an EMBL/GenBank/DDBJ whole genome shotgun (WGS) entry which is preliminary data.</text>
</comment>
<dbReference type="InterPro" id="IPR036770">
    <property type="entry name" value="Ankyrin_rpt-contain_sf"/>
</dbReference>
<evidence type="ECO:0000313" key="11">
    <source>
        <dbReference type="EMBL" id="TPX66114.1"/>
    </source>
</evidence>
<keyword evidence="10" id="KW-0812">Transmembrane</keyword>
<feature type="transmembrane region" description="Helical" evidence="10">
    <location>
        <begin position="569"/>
        <end position="587"/>
    </location>
</feature>
<comment type="subcellular location">
    <subcellularLocation>
        <location evidence="1">Cell membrane</location>
        <topology evidence="1">Multi-pass membrane protein</topology>
    </subcellularLocation>
</comment>
<feature type="transmembrane region" description="Helical" evidence="10">
    <location>
        <begin position="438"/>
        <end position="456"/>
    </location>
</feature>
<feature type="transmembrane region" description="Helical" evidence="10">
    <location>
        <begin position="533"/>
        <end position="557"/>
    </location>
</feature>
<dbReference type="SUPFAM" id="SSF48403">
    <property type="entry name" value="Ankyrin repeat"/>
    <property type="match status" value="1"/>
</dbReference>
<dbReference type="InterPro" id="IPR002110">
    <property type="entry name" value="Ankyrin_rpt"/>
</dbReference>
<dbReference type="PANTHER" id="PTHR10582">
    <property type="entry name" value="TRANSIENT RECEPTOR POTENTIAL ION CHANNEL PROTEIN"/>
    <property type="match status" value="1"/>
</dbReference>
<dbReference type="PROSITE" id="PS50088">
    <property type="entry name" value="ANK_REPEAT"/>
    <property type="match status" value="1"/>
</dbReference>
<dbReference type="EMBL" id="QEAP01000456">
    <property type="protein sequence ID" value="TPX66114.1"/>
    <property type="molecule type" value="Genomic_DNA"/>
</dbReference>
<keyword evidence="4" id="KW-0109">Calcium transport</keyword>
<gene>
    <name evidence="11" type="ORF">CcCBS67573_g07929</name>
</gene>
<evidence type="ECO:0000256" key="2">
    <source>
        <dbReference type="ARBA" id="ARBA00022448"/>
    </source>
</evidence>
<keyword evidence="6" id="KW-0106">Calcium</keyword>
<dbReference type="GO" id="GO:0098703">
    <property type="term" value="P:calcium ion import across plasma membrane"/>
    <property type="evidence" value="ECO:0007669"/>
    <property type="project" value="TreeGrafter"/>
</dbReference>
<evidence type="ECO:0000256" key="7">
    <source>
        <dbReference type="ARBA" id="ARBA00023065"/>
    </source>
</evidence>
<feature type="repeat" description="ANK" evidence="9">
    <location>
        <begin position="143"/>
        <end position="175"/>
    </location>
</feature>
<accession>A0A507EQF0</accession>
<evidence type="ECO:0000256" key="6">
    <source>
        <dbReference type="ARBA" id="ARBA00022837"/>
    </source>
</evidence>
<dbReference type="SMART" id="SM00248">
    <property type="entry name" value="ANK"/>
    <property type="match status" value="5"/>
</dbReference>
<dbReference type="GO" id="GO:0005886">
    <property type="term" value="C:plasma membrane"/>
    <property type="evidence" value="ECO:0007669"/>
    <property type="project" value="UniProtKB-SubCell"/>
</dbReference>
<evidence type="ECO:0000256" key="10">
    <source>
        <dbReference type="SAM" id="Phobius"/>
    </source>
</evidence>
<proteinExistence type="predicted"/>
<reference evidence="11 12" key="1">
    <citation type="journal article" date="2019" name="Sci. Rep.">
        <title>Comparative genomics of chytrid fungi reveal insights into the obligate biotrophic and pathogenic lifestyle of Synchytrium endobioticum.</title>
        <authorList>
            <person name="van de Vossenberg B.T.L.H."/>
            <person name="Warris S."/>
            <person name="Nguyen H.D.T."/>
            <person name="van Gent-Pelzer M.P.E."/>
            <person name="Joly D.L."/>
            <person name="van de Geest H.C."/>
            <person name="Bonants P.J.M."/>
            <person name="Smith D.S."/>
            <person name="Levesque C.A."/>
            <person name="van der Lee T.A.J."/>
        </authorList>
    </citation>
    <scope>NUCLEOTIDE SEQUENCE [LARGE SCALE GENOMIC DNA]</scope>
    <source>
        <strain evidence="11 12">CBS 675.73</strain>
    </source>
</reference>
<feature type="transmembrane region" description="Helical" evidence="10">
    <location>
        <begin position="632"/>
        <end position="652"/>
    </location>
</feature>
<evidence type="ECO:0000256" key="8">
    <source>
        <dbReference type="ARBA" id="ARBA00023303"/>
    </source>
</evidence>
<dbReference type="STRING" id="246404.A0A507EQF0"/>
<dbReference type="OrthoDB" id="2142870at2759"/>
<dbReference type="AlphaFoldDB" id="A0A507EQF0"/>
<keyword evidence="8" id="KW-0407">Ion channel</keyword>
<dbReference type="Pfam" id="PF12796">
    <property type="entry name" value="Ank_2"/>
    <property type="match status" value="1"/>
</dbReference>